<dbReference type="Pfam" id="PF00535">
    <property type="entry name" value="Glycos_transf_2"/>
    <property type="match status" value="1"/>
</dbReference>
<dbReference type="PANTHER" id="PTHR22916:SF3">
    <property type="entry name" value="UDP-GLCNAC:BETAGAL BETA-1,3-N-ACETYLGLUCOSAMINYLTRANSFERASE-LIKE PROTEIN 1"/>
    <property type="match status" value="1"/>
</dbReference>
<dbReference type="PANTHER" id="PTHR22916">
    <property type="entry name" value="GLYCOSYLTRANSFERASE"/>
    <property type="match status" value="1"/>
</dbReference>
<gene>
    <name evidence="2" type="ORF">QVN81_02770</name>
    <name evidence="3" type="ORF">QVN84_03830</name>
</gene>
<evidence type="ECO:0000259" key="1">
    <source>
        <dbReference type="Pfam" id="PF00535"/>
    </source>
</evidence>
<dbReference type="SUPFAM" id="SSF53448">
    <property type="entry name" value="Nucleotide-diphospho-sugar transferases"/>
    <property type="match status" value="1"/>
</dbReference>
<reference evidence="3" key="2">
    <citation type="submission" date="2023-08" db="EMBL/GenBank/DDBJ databases">
        <title>Identification and characterization of horizontal gene transfer across gut microbiota members of farm animals based on homology search.</title>
        <authorList>
            <person name="Schwarzerova J."/>
            <person name="Nykrynova M."/>
            <person name="Jureckova K."/>
            <person name="Cejkova D."/>
            <person name="Rychlik I."/>
        </authorList>
    </citation>
    <scope>NUCLEOTIDE SEQUENCE</scope>
    <source>
        <strain evidence="3">ET15</strain>
        <strain evidence="2">ET37</strain>
    </source>
</reference>
<dbReference type="InterPro" id="IPR001173">
    <property type="entry name" value="Glyco_trans_2-like"/>
</dbReference>
<dbReference type="EC" id="2.4.-.-" evidence="3"/>
<feature type="domain" description="Glycosyltransferase 2-like" evidence="1">
    <location>
        <begin position="17"/>
        <end position="143"/>
    </location>
</feature>
<dbReference type="Proteomes" id="UP001167831">
    <property type="component" value="Unassembled WGS sequence"/>
</dbReference>
<dbReference type="RefSeq" id="WP_289824665.1">
    <property type="nucleotide sequence ID" value="NZ_JAUEIE010000002.1"/>
</dbReference>
<keyword evidence="4" id="KW-1185">Reference proteome</keyword>
<dbReference type="InterPro" id="IPR029044">
    <property type="entry name" value="Nucleotide-diphossugar_trans"/>
</dbReference>
<dbReference type="GO" id="GO:0016758">
    <property type="term" value="F:hexosyltransferase activity"/>
    <property type="evidence" value="ECO:0007669"/>
    <property type="project" value="UniProtKB-ARBA"/>
</dbReference>
<keyword evidence="3" id="KW-0808">Transferase</keyword>
<sequence>MTPQILDKPTSEAPAFSIIIPHYNTSGLLQRLLDTIPSRDDTEIIVVDDASRQDELKAVRQCCGNRTRQARLLCRDTNGGGGAARNDAMRAARGRWLMFADADDYFLPSLGTVLDRYACNETYDAVFFPPIGKGSHKSTADKVAELCMKWKSDPQKYDNRMRCGFVGPWSKMVKRQFAQEQGLYFYSTRKQNDFPFNIMLGKNLKHFTVDETPIYCWDRINTSTSDRYDMQACRDSLWVYAQAIHYLNDMDTEHFKRIYIHSLCKYILMHPALIIEGLEELQQMGCPPERACRLITDTCMKENATLLKYIMISTPSERLKAECVKALTKANNHGPAGY</sequence>
<dbReference type="Proteomes" id="UP001168478">
    <property type="component" value="Unassembled WGS sequence"/>
</dbReference>
<accession>A0AAW7JP74</accession>
<reference evidence="3" key="1">
    <citation type="submission" date="2023-06" db="EMBL/GenBank/DDBJ databases">
        <authorList>
            <person name="Zeman M."/>
            <person name="Kubasova T."/>
            <person name="Jahodarova E."/>
            <person name="Nykrynova M."/>
            <person name="Rychlik I."/>
        </authorList>
    </citation>
    <scope>NUCLEOTIDE SEQUENCE</scope>
    <source>
        <strain evidence="3">ET15</strain>
        <strain evidence="2">ET37</strain>
    </source>
</reference>
<organism evidence="3 5">
    <name type="scientific">Leyella lascolaii</name>
    <dbReference type="NCBI Taxonomy" id="1776379"/>
    <lineage>
        <taxon>Bacteria</taxon>
        <taxon>Pseudomonadati</taxon>
        <taxon>Bacteroidota</taxon>
        <taxon>Bacteroidia</taxon>
        <taxon>Bacteroidales</taxon>
        <taxon>Prevotellaceae</taxon>
        <taxon>Leyella</taxon>
    </lineage>
</organism>
<protein>
    <submittedName>
        <fullName evidence="3">Glycosyltransferase family A protein</fullName>
        <ecNumber evidence="3">2.4.-.-</ecNumber>
    </submittedName>
</protein>
<evidence type="ECO:0000313" key="3">
    <source>
        <dbReference type="EMBL" id="MDN0024655.1"/>
    </source>
</evidence>
<evidence type="ECO:0000313" key="4">
    <source>
        <dbReference type="Proteomes" id="UP001167831"/>
    </source>
</evidence>
<dbReference type="AlphaFoldDB" id="A0AAW7JP74"/>
<dbReference type="EMBL" id="JAUEIE010000002">
    <property type="protein sequence ID" value="MDN0021952.1"/>
    <property type="molecule type" value="Genomic_DNA"/>
</dbReference>
<dbReference type="CDD" id="cd00761">
    <property type="entry name" value="Glyco_tranf_GTA_type"/>
    <property type="match status" value="1"/>
</dbReference>
<keyword evidence="3" id="KW-0328">Glycosyltransferase</keyword>
<dbReference type="EMBL" id="JAUEIF010000002">
    <property type="protein sequence ID" value="MDN0024655.1"/>
    <property type="molecule type" value="Genomic_DNA"/>
</dbReference>
<proteinExistence type="predicted"/>
<dbReference type="Gene3D" id="3.90.550.10">
    <property type="entry name" value="Spore Coat Polysaccharide Biosynthesis Protein SpsA, Chain A"/>
    <property type="match status" value="1"/>
</dbReference>
<evidence type="ECO:0000313" key="5">
    <source>
        <dbReference type="Proteomes" id="UP001168478"/>
    </source>
</evidence>
<name>A0AAW7JP74_9BACT</name>
<evidence type="ECO:0000313" key="2">
    <source>
        <dbReference type="EMBL" id="MDN0021952.1"/>
    </source>
</evidence>
<comment type="caution">
    <text evidence="3">The sequence shown here is derived from an EMBL/GenBank/DDBJ whole genome shotgun (WGS) entry which is preliminary data.</text>
</comment>